<evidence type="ECO:0000256" key="1">
    <source>
        <dbReference type="SAM" id="MobiDB-lite"/>
    </source>
</evidence>
<protein>
    <submittedName>
        <fullName evidence="2">Uncharacterized protein</fullName>
    </submittedName>
</protein>
<evidence type="ECO:0000313" key="2">
    <source>
        <dbReference type="EMBL" id="MBB2959126.1"/>
    </source>
</evidence>
<dbReference type="EMBL" id="JACHWJ010000005">
    <property type="protein sequence ID" value="MBB2959126.1"/>
    <property type="molecule type" value="Genomic_DNA"/>
</dbReference>
<accession>A0A7W4UR95</accession>
<sequence>MCRVDGDQFGSNSQFGSNRGAHPSKGCKSNADYDHIVESDTLPRPRAGDSWTRERGYAVELSGDDWLFFAALEPAYAYGRAGRMSAQANSWSVREAVFEVKLDPTTGHEERTLHLLFGADHAHRSKASDRKLLSDFVAGVTGRVAPWPISA</sequence>
<keyword evidence="3" id="KW-1185">Reference proteome</keyword>
<feature type="region of interest" description="Disordered" evidence="1">
    <location>
        <begin position="1"/>
        <end position="30"/>
    </location>
</feature>
<reference evidence="2 3" key="1">
    <citation type="submission" date="2020-08" db="EMBL/GenBank/DDBJ databases">
        <title>Sequencing the genomes of 1000 actinobacteria strains.</title>
        <authorList>
            <person name="Klenk H.-P."/>
        </authorList>
    </citation>
    <scope>NUCLEOTIDE SEQUENCE [LARGE SCALE GENOMIC DNA]</scope>
    <source>
        <strain evidence="2 3">DSM 20419</strain>
    </source>
</reference>
<comment type="caution">
    <text evidence="2">The sequence shown here is derived from an EMBL/GenBank/DDBJ whole genome shotgun (WGS) entry which is preliminary data.</text>
</comment>
<name>A0A7W4UR95_9MICO</name>
<dbReference type="RefSeq" id="WP_183626398.1">
    <property type="nucleotide sequence ID" value="NZ_JACHWJ010000005.1"/>
</dbReference>
<proteinExistence type="predicted"/>
<dbReference type="AlphaFoldDB" id="A0A7W4UR95"/>
<dbReference type="Proteomes" id="UP000545286">
    <property type="component" value="Unassembled WGS sequence"/>
</dbReference>
<organism evidence="2 3">
    <name type="scientific">Pseudoclavibacter helvolus</name>
    <dbReference type="NCBI Taxonomy" id="255205"/>
    <lineage>
        <taxon>Bacteria</taxon>
        <taxon>Bacillati</taxon>
        <taxon>Actinomycetota</taxon>
        <taxon>Actinomycetes</taxon>
        <taxon>Micrococcales</taxon>
        <taxon>Microbacteriaceae</taxon>
        <taxon>Pseudoclavibacter</taxon>
    </lineage>
</organism>
<evidence type="ECO:0000313" key="3">
    <source>
        <dbReference type="Proteomes" id="UP000545286"/>
    </source>
</evidence>
<gene>
    <name evidence="2" type="ORF">FHX72_003278</name>
</gene>